<protein>
    <recommendedName>
        <fullName evidence="3">SYO1-like TPR repeats domain-containing protein</fullName>
    </recommendedName>
</protein>
<keyword evidence="5" id="KW-1185">Reference proteome</keyword>
<sequence length="607" mass="68856">MGKLKKRSRSSKYRSNPVNRAASSSEQTKQDDNLRTSKIIPVIAKLQSAIPNDRSTAISTIAVMLEDTKFRKLLLKEKLVQIILDQCLTDSNIEIVVESFGLLRNLVIEEGYDVSTYLWRQNIWVVIEKNLQKAMASFAQYTADQKQFKKGEVTILFDFLENLVSLTFGLTDSSDEILTAVLAKTDLLFGCIKTIFEYAVKVEQNQLLISTNLFNTILELIYNLASSSNEFISNFQTQWSDFPLEQLTQFIFMNIKTNELSRVLIQGISLQVTPLTNALISNIFTSIIATIQDIDVAKERSKLSHTIDNANVDQINKSLKEKIDTRSKFQAIDISIEMITAIIEMIASEMQFNKSTQLEINDSLINLFVSVIPEILLKLSQFDEFKDRSLTGLNNLNWFFITLGDYEDETWLAKNKEIFSTVSGYLTAATVPLDVEIKISIFGTLWSSLVMFASHLTVSDELLQGTLAEFNSLDKQEQTLSEDEEEYLIRIIGFLGNLAKVQGQVERNAVVAGLFFDMLTCENAKLVKAKLTIIDLLFEIYGDASFDYDSVVFVQGGLLNKLKLVKLLLRKELKLVDKNTNRQLKKMGEEVMDNLDGFIQYKEQEGK</sequence>
<evidence type="ECO:0000313" key="4">
    <source>
        <dbReference type="EMBL" id="KAH3683751.1"/>
    </source>
</evidence>
<evidence type="ECO:0000256" key="2">
    <source>
        <dbReference type="SAM" id="MobiDB-lite"/>
    </source>
</evidence>
<comment type="similarity">
    <text evidence="1">Belongs to the nuclear import and ribosome assembly adapter family.</text>
</comment>
<dbReference type="SUPFAM" id="SSF48371">
    <property type="entry name" value="ARM repeat"/>
    <property type="match status" value="1"/>
</dbReference>
<gene>
    <name evidence="4" type="ORF">WICPIJ_005270</name>
</gene>
<dbReference type="PANTHER" id="PTHR13347">
    <property type="entry name" value="HEAT REPEAT-CONTAINING PROTEIN 3"/>
    <property type="match status" value="1"/>
</dbReference>
<dbReference type="InterPro" id="IPR016024">
    <property type="entry name" value="ARM-type_fold"/>
</dbReference>
<reference evidence="4" key="1">
    <citation type="journal article" date="2021" name="Open Biol.">
        <title>Shared evolutionary footprints suggest mitochondrial oxidative damage underlies multiple complex I losses in fungi.</title>
        <authorList>
            <person name="Schikora-Tamarit M.A."/>
            <person name="Marcet-Houben M."/>
            <person name="Nosek J."/>
            <person name="Gabaldon T."/>
        </authorList>
    </citation>
    <scope>NUCLEOTIDE SEQUENCE</scope>
    <source>
        <strain evidence="4">CBS2887</strain>
    </source>
</reference>
<dbReference type="OrthoDB" id="288703at2759"/>
<dbReference type="CDD" id="cd13394">
    <property type="entry name" value="Syo1_like"/>
    <property type="match status" value="1"/>
</dbReference>
<evidence type="ECO:0000259" key="3">
    <source>
        <dbReference type="Pfam" id="PF25567"/>
    </source>
</evidence>
<organism evidence="4 5">
    <name type="scientific">Wickerhamomyces pijperi</name>
    <name type="common">Yeast</name>
    <name type="synonym">Pichia pijperi</name>
    <dbReference type="NCBI Taxonomy" id="599730"/>
    <lineage>
        <taxon>Eukaryota</taxon>
        <taxon>Fungi</taxon>
        <taxon>Dikarya</taxon>
        <taxon>Ascomycota</taxon>
        <taxon>Saccharomycotina</taxon>
        <taxon>Saccharomycetes</taxon>
        <taxon>Phaffomycetales</taxon>
        <taxon>Wickerhamomycetaceae</taxon>
        <taxon>Wickerhamomyces</taxon>
    </lineage>
</organism>
<name>A0A9P8TMI2_WICPI</name>
<dbReference type="GO" id="GO:0042273">
    <property type="term" value="P:ribosomal large subunit biogenesis"/>
    <property type="evidence" value="ECO:0007669"/>
    <property type="project" value="TreeGrafter"/>
</dbReference>
<feature type="compositionally biased region" description="Polar residues" evidence="2">
    <location>
        <begin position="16"/>
        <end position="27"/>
    </location>
</feature>
<dbReference type="Pfam" id="PF25567">
    <property type="entry name" value="TPR_SYO1"/>
    <property type="match status" value="1"/>
</dbReference>
<evidence type="ECO:0000313" key="5">
    <source>
        <dbReference type="Proteomes" id="UP000774326"/>
    </source>
</evidence>
<feature type="compositionally biased region" description="Basic residues" evidence="2">
    <location>
        <begin position="1"/>
        <end position="12"/>
    </location>
</feature>
<accession>A0A9P8TMI2</accession>
<dbReference type="InterPro" id="IPR011989">
    <property type="entry name" value="ARM-like"/>
</dbReference>
<reference evidence="4" key="2">
    <citation type="submission" date="2021-01" db="EMBL/GenBank/DDBJ databases">
        <authorList>
            <person name="Schikora-Tamarit M.A."/>
        </authorList>
    </citation>
    <scope>NUCLEOTIDE SEQUENCE</scope>
    <source>
        <strain evidence="4">CBS2887</strain>
    </source>
</reference>
<proteinExistence type="inferred from homology"/>
<dbReference type="PANTHER" id="PTHR13347:SF1">
    <property type="entry name" value="HEAT REPEAT-CONTAINING PROTEIN 3"/>
    <property type="match status" value="1"/>
</dbReference>
<dbReference type="GO" id="GO:0051082">
    <property type="term" value="F:unfolded protein binding"/>
    <property type="evidence" value="ECO:0007669"/>
    <property type="project" value="TreeGrafter"/>
</dbReference>
<dbReference type="Proteomes" id="UP000774326">
    <property type="component" value="Unassembled WGS sequence"/>
</dbReference>
<feature type="domain" description="SYO1-like TPR repeats" evidence="3">
    <location>
        <begin position="380"/>
        <end position="605"/>
    </location>
</feature>
<dbReference type="EMBL" id="JAEUBG010002963">
    <property type="protein sequence ID" value="KAH3683751.1"/>
    <property type="molecule type" value="Genomic_DNA"/>
</dbReference>
<feature type="region of interest" description="Disordered" evidence="2">
    <location>
        <begin position="1"/>
        <end position="32"/>
    </location>
</feature>
<dbReference type="GO" id="GO:0006606">
    <property type="term" value="P:protein import into nucleus"/>
    <property type="evidence" value="ECO:0007669"/>
    <property type="project" value="TreeGrafter"/>
</dbReference>
<evidence type="ECO:0000256" key="1">
    <source>
        <dbReference type="ARBA" id="ARBA00049983"/>
    </source>
</evidence>
<dbReference type="Gene3D" id="1.25.10.10">
    <property type="entry name" value="Leucine-rich Repeat Variant"/>
    <property type="match status" value="1"/>
</dbReference>
<dbReference type="InterPro" id="IPR052616">
    <property type="entry name" value="SYO1-like"/>
</dbReference>
<dbReference type="AlphaFoldDB" id="A0A9P8TMI2"/>
<comment type="caution">
    <text evidence="4">The sequence shown here is derived from an EMBL/GenBank/DDBJ whole genome shotgun (WGS) entry which is preliminary data.</text>
</comment>
<dbReference type="InterPro" id="IPR057990">
    <property type="entry name" value="TPR_SYO1"/>
</dbReference>